<dbReference type="PROSITE" id="PS00211">
    <property type="entry name" value="ABC_TRANSPORTER_1"/>
    <property type="match status" value="1"/>
</dbReference>
<evidence type="ECO:0000256" key="7">
    <source>
        <dbReference type="SAM" id="Phobius"/>
    </source>
</evidence>
<dbReference type="STRING" id="377629.TERTU_4032"/>
<dbReference type="InterPro" id="IPR003439">
    <property type="entry name" value="ABC_transporter-like_ATP-bd"/>
</dbReference>
<evidence type="ECO:0000313" key="10">
    <source>
        <dbReference type="Proteomes" id="UP000009080"/>
    </source>
</evidence>
<feature type="transmembrane region" description="Helical" evidence="7">
    <location>
        <begin position="227"/>
        <end position="247"/>
    </location>
</feature>
<dbReference type="SMART" id="SM00382">
    <property type="entry name" value="AAA"/>
    <property type="match status" value="1"/>
</dbReference>
<keyword evidence="6 7" id="KW-0472">Membrane</keyword>
<dbReference type="OrthoDB" id="6336411at2"/>
<protein>
    <submittedName>
        <fullName evidence="9">ABC transporter</fullName>
    </submittedName>
</protein>
<evidence type="ECO:0000256" key="2">
    <source>
        <dbReference type="ARBA" id="ARBA00022692"/>
    </source>
</evidence>
<evidence type="ECO:0000256" key="1">
    <source>
        <dbReference type="ARBA" id="ARBA00004651"/>
    </source>
</evidence>
<dbReference type="SUPFAM" id="SSF90123">
    <property type="entry name" value="ABC transporter transmembrane region"/>
    <property type="match status" value="1"/>
</dbReference>
<dbReference type="Proteomes" id="UP000009080">
    <property type="component" value="Chromosome"/>
</dbReference>
<evidence type="ECO:0000256" key="4">
    <source>
        <dbReference type="ARBA" id="ARBA00022840"/>
    </source>
</evidence>
<dbReference type="InterPro" id="IPR017871">
    <property type="entry name" value="ABC_transporter-like_CS"/>
</dbReference>
<dbReference type="InterPro" id="IPR050173">
    <property type="entry name" value="ABC_transporter_C-like"/>
</dbReference>
<proteinExistence type="predicted"/>
<dbReference type="eggNOG" id="COG4987">
    <property type="taxonomic scope" value="Bacteria"/>
</dbReference>
<dbReference type="Pfam" id="PF00005">
    <property type="entry name" value="ABC_tran"/>
    <property type="match status" value="1"/>
</dbReference>
<dbReference type="Gene3D" id="1.20.1560.10">
    <property type="entry name" value="ABC transporter type 1, transmembrane domain"/>
    <property type="match status" value="1"/>
</dbReference>
<dbReference type="GO" id="GO:0016887">
    <property type="term" value="F:ATP hydrolysis activity"/>
    <property type="evidence" value="ECO:0007669"/>
    <property type="project" value="InterPro"/>
</dbReference>
<evidence type="ECO:0000256" key="3">
    <source>
        <dbReference type="ARBA" id="ARBA00022741"/>
    </source>
</evidence>
<dbReference type="AlphaFoldDB" id="C5BTV6"/>
<dbReference type="PROSITE" id="PS50893">
    <property type="entry name" value="ABC_TRANSPORTER_2"/>
    <property type="match status" value="1"/>
</dbReference>
<dbReference type="GO" id="GO:0005886">
    <property type="term" value="C:plasma membrane"/>
    <property type="evidence" value="ECO:0007669"/>
    <property type="project" value="UniProtKB-SubCell"/>
</dbReference>
<feature type="transmembrane region" description="Helical" evidence="7">
    <location>
        <begin position="121"/>
        <end position="141"/>
    </location>
</feature>
<reference evidence="9 10" key="1">
    <citation type="journal article" date="2009" name="PLoS ONE">
        <title>The complete genome of Teredinibacter turnerae T7901: an intracellular endosymbiont of marine wood-boring bivalves (shipworms).</title>
        <authorList>
            <person name="Yang J.C."/>
            <person name="Madupu R."/>
            <person name="Durkin A.S."/>
            <person name="Ekborg N.A."/>
            <person name="Pedamallu C.S."/>
            <person name="Hostetler J.B."/>
            <person name="Radune D."/>
            <person name="Toms B.S."/>
            <person name="Henrissat B."/>
            <person name="Coutinho P.M."/>
            <person name="Schwarz S."/>
            <person name="Field L."/>
            <person name="Trindade-Silva A.E."/>
            <person name="Soares C.A.G."/>
            <person name="Elshahawi S."/>
            <person name="Hanora A."/>
            <person name="Schmidt E.W."/>
            <person name="Haygood M.G."/>
            <person name="Posfai J."/>
            <person name="Benner J."/>
            <person name="Madinger C."/>
            <person name="Nove J."/>
            <person name="Anton B."/>
            <person name="Chaudhary K."/>
            <person name="Foster J."/>
            <person name="Holman A."/>
            <person name="Kumar S."/>
            <person name="Lessard P.A."/>
            <person name="Luyten Y.A."/>
            <person name="Slatko B."/>
            <person name="Wood N."/>
            <person name="Wu B."/>
            <person name="Teplitski M."/>
            <person name="Mougous J.D."/>
            <person name="Ward N."/>
            <person name="Eisen J.A."/>
            <person name="Badger J.H."/>
            <person name="Distel D.L."/>
        </authorList>
    </citation>
    <scope>NUCLEOTIDE SEQUENCE [LARGE SCALE GENOMIC DNA]</scope>
    <source>
        <strain evidence="10">ATCC 39867 / T7901</strain>
    </source>
</reference>
<comment type="subcellular location">
    <subcellularLocation>
        <location evidence="1">Cell membrane</location>
        <topology evidence="1">Multi-pass membrane protein</topology>
    </subcellularLocation>
</comment>
<feature type="transmembrane region" description="Helical" evidence="7">
    <location>
        <begin position="147"/>
        <end position="165"/>
    </location>
</feature>
<name>C5BTV6_TERTT</name>
<dbReference type="InterPro" id="IPR027417">
    <property type="entry name" value="P-loop_NTPase"/>
</dbReference>
<keyword evidence="4" id="KW-0067">ATP-binding</keyword>
<dbReference type="Gene3D" id="3.40.50.300">
    <property type="entry name" value="P-loop containing nucleotide triphosphate hydrolases"/>
    <property type="match status" value="1"/>
</dbReference>
<keyword evidence="2 7" id="KW-0812">Transmembrane</keyword>
<keyword evidence="5 7" id="KW-1133">Transmembrane helix</keyword>
<evidence type="ECO:0000256" key="6">
    <source>
        <dbReference type="ARBA" id="ARBA00023136"/>
    </source>
</evidence>
<dbReference type="PANTHER" id="PTHR24223">
    <property type="entry name" value="ATP-BINDING CASSETTE SUB-FAMILY C"/>
    <property type="match status" value="1"/>
</dbReference>
<dbReference type="SUPFAM" id="SSF52540">
    <property type="entry name" value="P-loop containing nucleoside triphosphate hydrolases"/>
    <property type="match status" value="1"/>
</dbReference>
<keyword evidence="3" id="KW-0547">Nucleotide-binding</keyword>
<dbReference type="HOGENOM" id="CLU_000604_84_9_6"/>
<organism evidence="9 10">
    <name type="scientific">Teredinibacter turnerae (strain ATCC 39867 / T7901)</name>
    <dbReference type="NCBI Taxonomy" id="377629"/>
    <lineage>
        <taxon>Bacteria</taxon>
        <taxon>Pseudomonadati</taxon>
        <taxon>Pseudomonadota</taxon>
        <taxon>Gammaproteobacteria</taxon>
        <taxon>Cellvibrionales</taxon>
        <taxon>Cellvibrionaceae</taxon>
        <taxon>Teredinibacter</taxon>
    </lineage>
</organism>
<evidence type="ECO:0000313" key="9">
    <source>
        <dbReference type="EMBL" id="ACR12901.1"/>
    </source>
</evidence>
<sequence>MRLMPRQPEAFILAFVAAATSLALLLLSGWFIAASALAGLVGVAATFNYVIPAASIRLLAFTRIGAGYGFNYFAHERLLDRLQFLREQLFQRVLKASTEIPKEDEAQKLDQHINALANRTLSVWVPLASGVGLAIALLFVVDVYLPEWLPIAVGFGLLLGGFTVWQKRTLAPLVAAQLATQASYRAALDEQLRNASLWSLRDGCAGLAREQSEWQSAQSALRKQQDIGLRGLRGLSLLSVFACFLWLPESALGNPLLLLLPLALLAVPEWLSPLMRALVPAEQAKLAAAAIAADLSSPSPSQSPVSITSGSQTTISKSEIQLDNFTWRRGCRTGQPITCTLRAGAPVVLTASSGAGKSSLMLALSGLLTANEQGRMASAGSIHYCAQQPYVLSATLRENLRIADLGAGESRLVAALDFAGLGYLAAELDIWIGEKGRVLSGGERKRLGLARAWLTGAEIWLLDEPFDGLDEKTANILAARLRQQATQTLVVIASHRVMDALGGHTVINLDSPPGCPLSLALQE</sequence>
<dbReference type="KEGG" id="ttu:TERTU_4032"/>
<feature type="domain" description="ABC transporter" evidence="8">
    <location>
        <begin position="315"/>
        <end position="521"/>
    </location>
</feature>
<keyword evidence="10" id="KW-1185">Reference proteome</keyword>
<evidence type="ECO:0000256" key="5">
    <source>
        <dbReference type="ARBA" id="ARBA00022989"/>
    </source>
</evidence>
<dbReference type="EMBL" id="CP001614">
    <property type="protein sequence ID" value="ACR12901.1"/>
    <property type="molecule type" value="Genomic_DNA"/>
</dbReference>
<accession>C5BTV6</accession>
<dbReference type="RefSeq" id="WP_015819014.1">
    <property type="nucleotide sequence ID" value="NC_012997.1"/>
</dbReference>
<dbReference type="GO" id="GO:0005524">
    <property type="term" value="F:ATP binding"/>
    <property type="evidence" value="ECO:0007669"/>
    <property type="project" value="UniProtKB-KW"/>
</dbReference>
<dbReference type="GO" id="GO:0042626">
    <property type="term" value="F:ATPase-coupled transmembrane transporter activity"/>
    <property type="evidence" value="ECO:0007669"/>
    <property type="project" value="TreeGrafter"/>
</dbReference>
<evidence type="ECO:0000259" key="8">
    <source>
        <dbReference type="PROSITE" id="PS50893"/>
    </source>
</evidence>
<dbReference type="InterPro" id="IPR036640">
    <property type="entry name" value="ABC1_TM_sf"/>
</dbReference>
<dbReference type="InterPro" id="IPR003593">
    <property type="entry name" value="AAA+_ATPase"/>
</dbReference>
<gene>
    <name evidence="9" type="ordered locus">TERTU_4032</name>
</gene>